<evidence type="ECO:0000313" key="3">
    <source>
        <dbReference type="Proteomes" id="UP000219775"/>
    </source>
</evidence>
<proteinExistence type="predicted"/>
<protein>
    <submittedName>
        <fullName evidence="2">Glycosyl transferase family 2</fullName>
    </submittedName>
</protein>
<dbReference type="GO" id="GO:0016757">
    <property type="term" value="F:glycosyltransferase activity"/>
    <property type="evidence" value="ECO:0007669"/>
    <property type="project" value="InterPro"/>
</dbReference>
<feature type="domain" description="Glycosyl transferase family 1" evidence="1">
    <location>
        <begin position="224"/>
        <end position="371"/>
    </location>
</feature>
<keyword evidence="2" id="KW-0808">Transferase</keyword>
<gene>
    <name evidence="2" type="ORF">CN613_03515</name>
</gene>
<dbReference type="AlphaFoldDB" id="A0A2C4AGD1"/>
<reference evidence="2 3" key="1">
    <citation type="submission" date="2017-09" db="EMBL/GenBank/DDBJ databases">
        <title>Large-scale bioinformatics analysis of Bacillus genomes uncovers conserved roles of natural products in bacterial physiology.</title>
        <authorList>
            <consortium name="Agbiome Team Llc"/>
            <person name="Bleich R.M."/>
            <person name="Grubbs K.J."/>
            <person name="Santa Maria K.C."/>
            <person name="Allen S.E."/>
            <person name="Farag S."/>
            <person name="Shank E.A."/>
            <person name="Bowers A."/>
        </authorList>
    </citation>
    <scope>NUCLEOTIDE SEQUENCE [LARGE SCALE GENOMIC DNA]</scope>
    <source>
        <strain evidence="2 3">AFS009893</strain>
    </source>
</reference>
<evidence type="ECO:0000259" key="1">
    <source>
        <dbReference type="Pfam" id="PF00534"/>
    </source>
</evidence>
<evidence type="ECO:0000313" key="2">
    <source>
        <dbReference type="EMBL" id="PEM72276.1"/>
    </source>
</evidence>
<dbReference type="PANTHER" id="PTHR45947">
    <property type="entry name" value="SULFOQUINOVOSYL TRANSFERASE SQD2"/>
    <property type="match status" value="1"/>
</dbReference>
<dbReference type="RefSeq" id="WP_097847041.1">
    <property type="nucleotide sequence ID" value="NZ_NUDZ01000049.1"/>
</dbReference>
<dbReference type="PANTHER" id="PTHR45947:SF3">
    <property type="entry name" value="SULFOQUINOVOSYL TRANSFERASE SQD2"/>
    <property type="match status" value="1"/>
</dbReference>
<name>A0A2C4AGD1_9BACI</name>
<dbReference type="SUPFAM" id="SSF53756">
    <property type="entry name" value="UDP-Glycosyltransferase/glycogen phosphorylase"/>
    <property type="match status" value="1"/>
</dbReference>
<accession>A0A2C4AGD1</accession>
<dbReference type="Proteomes" id="UP000219775">
    <property type="component" value="Unassembled WGS sequence"/>
</dbReference>
<sequence>MKNLNQGGRAVSKSAGAPKKKGVLFVMNPIGGGVEHYQNMYIEQNQHKYRIYKMTFRAGMFCIEDMNQEHPLYYDLELHNYDETSFRSLLKSMDIELIYINHLIKFPIFKFINLIQYSGIEYIYFIHDFFCVCPLVNLIKRNGPYCNNETDVNICKACLDGGRETDIQAWRKNFEFFLSNAHKVIAPSNSAKEIIKKHFPDIIIDVQEHPLSPNIYYTYTSEFANEKQLNVAFVGNIYKNKGSHILYKLKMEIERRKLPFCIKVIGLTDRHKRRFVSPSGHFVVTGPYDNREFSNLLATHKIAIVITSSICPETFSYTTNEAMFSGYPVIAFDMGAPAEIIKKYNGGWILKEVSGRSVLQLLQKLLVNRSEILEKAGNLSVVCQNKGIF</sequence>
<dbReference type="InterPro" id="IPR050194">
    <property type="entry name" value="Glycosyltransferase_grp1"/>
</dbReference>
<organism evidence="2 3">
    <name type="scientific">Bacillus pseudomycoides</name>
    <dbReference type="NCBI Taxonomy" id="64104"/>
    <lineage>
        <taxon>Bacteria</taxon>
        <taxon>Bacillati</taxon>
        <taxon>Bacillota</taxon>
        <taxon>Bacilli</taxon>
        <taxon>Bacillales</taxon>
        <taxon>Bacillaceae</taxon>
        <taxon>Bacillus</taxon>
        <taxon>Bacillus cereus group</taxon>
    </lineage>
</organism>
<dbReference type="Gene3D" id="3.40.50.2000">
    <property type="entry name" value="Glycogen Phosphorylase B"/>
    <property type="match status" value="1"/>
</dbReference>
<comment type="caution">
    <text evidence="2">The sequence shown here is derived from an EMBL/GenBank/DDBJ whole genome shotgun (WGS) entry which is preliminary data.</text>
</comment>
<dbReference type="EMBL" id="NUDP01000013">
    <property type="protein sequence ID" value="PEM72276.1"/>
    <property type="molecule type" value="Genomic_DNA"/>
</dbReference>
<dbReference type="InterPro" id="IPR001296">
    <property type="entry name" value="Glyco_trans_1"/>
</dbReference>
<dbReference type="Pfam" id="PF00534">
    <property type="entry name" value="Glycos_transf_1"/>
    <property type="match status" value="1"/>
</dbReference>